<evidence type="ECO:0000313" key="4">
    <source>
        <dbReference type="Proteomes" id="UP000886858"/>
    </source>
</evidence>
<feature type="domain" description="Nucleoside transporter/FeoB GTPase Gate" evidence="2">
    <location>
        <begin position="47"/>
        <end position="144"/>
    </location>
</feature>
<feature type="transmembrane region" description="Helical" evidence="1">
    <location>
        <begin position="6"/>
        <end position="26"/>
    </location>
</feature>
<feature type="transmembrane region" description="Helical" evidence="1">
    <location>
        <begin position="154"/>
        <end position="176"/>
    </location>
</feature>
<evidence type="ECO:0000259" key="2">
    <source>
        <dbReference type="Pfam" id="PF07670"/>
    </source>
</evidence>
<proteinExistence type="predicted"/>
<feature type="transmembrane region" description="Helical" evidence="1">
    <location>
        <begin position="120"/>
        <end position="142"/>
    </location>
</feature>
<dbReference type="InterPro" id="IPR011642">
    <property type="entry name" value="Gate_dom"/>
</dbReference>
<protein>
    <submittedName>
        <fullName evidence="3">Spore maturation protein</fullName>
    </submittedName>
</protein>
<accession>A0A9D2L0R1</accession>
<dbReference type="PANTHER" id="PTHR35793">
    <property type="entry name" value="INNER MEMBRANE PROTEIN YJIG"/>
    <property type="match status" value="1"/>
</dbReference>
<keyword evidence="1" id="KW-0812">Transmembrane</keyword>
<dbReference type="EMBL" id="DWYY01000061">
    <property type="protein sequence ID" value="HJA92655.1"/>
    <property type="molecule type" value="Genomic_DNA"/>
</dbReference>
<dbReference type="Proteomes" id="UP000886858">
    <property type="component" value="Unassembled WGS sequence"/>
</dbReference>
<organism evidence="3 4">
    <name type="scientific">Candidatus Eisenbergiella merdipullorum</name>
    <dbReference type="NCBI Taxonomy" id="2838553"/>
    <lineage>
        <taxon>Bacteria</taxon>
        <taxon>Bacillati</taxon>
        <taxon>Bacillota</taxon>
        <taxon>Clostridia</taxon>
        <taxon>Lachnospirales</taxon>
        <taxon>Lachnospiraceae</taxon>
        <taxon>Eisenbergiella</taxon>
    </lineage>
</organism>
<dbReference type="Pfam" id="PF07670">
    <property type="entry name" value="Gate"/>
    <property type="match status" value="1"/>
</dbReference>
<feature type="transmembrane region" description="Helical" evidence="1">
    <location>
        <begin position="46"/>
        <end position="69"/>
    </location>
</feature>
<dbReference type="InterPro" id="IPR052549">
    <property type="entry name" value="SpmB"/>
</dbReference>
<dbReference type="PANTHER" id="PTHR35793:SF2">
    <property type="entry name" value="INNER MEMBRANE PROTEIN YJIG"/>
    <property type="match status" value="1"/>
</dbReference>
<gene>
    <name evidence="3" type="ORF">H9717_06010</name>
</gene>
<reference evidence="3" key="2">
    <citation type="submission" date="2021-04" db="EMBL/GenBank/DDBJ databases">
        <authorList>
            <person name="Gilroy R."/>
        </authorList>
    </citation>
    <scope>NUCLEOTIDE SEQUENCE</scope>
    <source>
        <strain evidence="3">CHK179-7159</strain>
    </source>
</reference>
<keyword evidence="1" id="KW-1133">Transmembrane helix</keyword>
<dbReference type="GO" id="GO:0005886">
    <property type="term" value="C:plasma membrane"/>
    <property type="evidence" value="ECO:0007669"/>
    <property type="project" value="TreeGrafter"/>
</dbReference>
<dbReference type="AlphaFoldDB" id="A0A9D2L0R1"/>
<comment type="caution">
    <text evidence="3">The sequence shown here is derived from an EMBL/GenBank/DDBJ whole genome shotgun (WGS) entry which is preliminary data.</text>
</comment>
<evidence type="ECO:0000256" key="1">
    <source>
        <dbReference type="SAM" id="Phobius"/>
    </source>
</evidence>
<reference evidence="3" key="1">
    <citation type="journal article" date="2021" name="PeerJ">
        <title>Extensive microbial diversity within the chicken gut microbiome revealed by metagenomics and culture.</title>
        <authorList>
            <person name="Gilroy R."/>
            <person name="Ravi A."/>
            <person name="Getino M."/>
            <person name="Pursley I."/>
            <person name="Horton D.L."/>
            <person name="Alikhan N.F."/>
            <person name="Baker D."/>
            <person name="Gharbi K."/>
            <person name="Hall N."/>
            <person name="Watson M."/>
            <person name="Adriaenssens E.M."/>
            <person name="Foster-Nyarko E."/>
            <person name="Jarju S."/>
            <person name="Secka A."/>
            <person name="Antonio M."/>
            <person name="Oren A."/>
            <person name="Chaudhuri R.R."/>
            <person name="La Ragione R."/>
            <person name="Hildebrand F."/>
            <person name="Pallen M.J."/>
        </authorList>
    </citation>
    <scope>NUCLEOTIDE SEQUENCE</scope>
    <source>
        <strain evidence="3">CHK179-7159</strain>
    </source>
</reference>
<keyword evidence="1" id="KW-0472">Membrane</keyword>
<name>A0A9D2L0R1_9FIRM</name>
<evidence type="ECO:0000313" key="3">
    <source>
        <dbReference type="EMBL" id="HJA92655.1"/>
    </source>
</evidence>
<sequence length="179" mass="18905">MGNALANLSNIIIPALIFYVVGYGMIHHTNVYEDFIKGAKDGFHTVIDIMPTLIGLMMAVGILRSSGFLEFLGSLIGTLTESLGLPAPVVPVIIVKLFSSSAATGLVLDIFKNYGTDSRIGMMTSILMSCTETCFYTMSVYYMTAKVTKTRYTLAGALLATAAGVAASVLLTGLFAPAG</sequence>